<dbReference type="PROSITE" id="PS51257">
    <property type="entry name" value="PROKAR_LIPOPROTEIN"/>
    <property type="match status" value="1"/>
</dbReference>
<accession>A0ABP9UZX2</accession>
<keyword evidence="2" id="KW-1185">Reference proteome</keyword>
<comment type="caution">
    <text evidence="1">The sequence shown here is derived from an EMBL/GenBank/DDBJ whole genome shotgun (WGS) entry which is preliminary data.</text>
</comment>
<dbReference type="RefSeq" id="WP_346188720.1">
    <property type="nucleotide sequence ID" value="NZ_BAABRL010000006.1"/>
</dbReference>
<dbReference type="EMBL" id="BAABRL010000006">
    <property type="protein sequence ID" value="GAA5495989.1"/>
    <property type="molecule type" value="Genomic_DNA"/>
</dbReference>
<organism evidence="1 2">
    <name type="scientific">Rubritalea halochordaticola</name>
    <dbReference type="NCBI Taxonomy" id="714537"/>
    <lineage>
        <taxon>Bacteria</taxon>
        <taxon>Pseudomonadati</taxon>
        <taxon>Verrucomicrobiota</taxon>
        <taxon>Verrucomicrobiia</taxon>
        <taxon>Verrucomicrobiales</taxon>
        <taxon>Rubritaleaceae</taxon>
        <taxon>Rubritalea</taxon>
    </lineage>
</organism>
<evidence type="ECO:0008006" key="3">
    <source>
        <dbReference type="Google" id="ProtNLM"/>
    </source>
</evidence>
<gene>
    <name evidence="1" type="ORF">Rhal01_02170</name>
</gene>
<protein>
    <recommendedName>
        <fullName evidence="3">DUF4398 domain-containing protein</fullName>
    </recommendedName>
</protein>
<proteinExistence type="predicted"/>
<name>A0ABP9UZX2_9BACT</name>
<reference evidence="1 2" key="1">
    <citation type="submission" date="2024-02" db="EMBL/GenBank/DDBJ databases">
        <title>Rubritalea halochordaticola NBRC 107102.</title>
        <authorList>
            <person name="Ichikawa N."/>
            <person name="Katano-Makiyama Y."/>
            <person name="Hidaka K."/>
        </authorList>
    </citation>
    <scope>NUCLEOTIDE SEQUENCE [LARGE SCALE GENOMIC DNA]</scope>
    <source>
        <strain evidence="1 2">NBRC 107102</strain>
    </source>
</reference>
<dbReference type="Proteomes" id="UP001424741">
    <property type="component" value="Unassembled WGS sequence"/>
</dbReference>
<sequence>MFRRFTSLIFVTLSISFLTSCEDSPEKIMADRLEVADAGIEVLTELSEGKITSEHAQTKFRNLKAKSRELAKRENELIGIYNDEDFTAAKTKYAPELAERARTFTNIATKLDLRGKLDEELIEILKPD</sequence>
<evidence type="ECO:0000313" key="2">
    <source>
        <dbReference type="Proteomes" id="UP001424741"/>
    </source>
</evidence>
<evidence type="ECO:0000313" key="1">
    <source>
        <dbReference type="EMBL" id="GAA5495989.1"/>
    </source>
</evidence>